<proteinExistence type="predicted"/>
<accession>A0ABY5Y819</accession>
<feature type="repeat" description="ANK" evidence="3">
    <location>
        <begin position="161"/>
        <end position="193"/>
    </location>
</feature>
<dbReference type="RefSeq" id="WP_260572263.1">
    <property type="nucleotide sequence ID" value="NZ_CP104205.1"/>
</dbReference>
<sequence>MIQQLKEYLKDRNTIEAFRLISDNPEILDIEDENKSSGFMMIAYSGQDDLFQKAIELKKSFSFHEAIIADKASEVQNYLEQHPDNLINEHSKDGFSPLALAAFFNKMEIATLLLQYGADPNLAATNASKVNALHAAVAKENYELCQTLIEKGANVNLAQMQNVTPLHSAVHRGNLTLVQLLIENGASPSVKMENGDTPHGIAEREGHHRILEYFNNNT</sequence>
<evidence type="ECO:0000313" key="5">
    <source>
        <dbReference type="Proteomes" id="UP001059209"/>
    </source>
</evidence>
<gene>
    <name evidence="4" type="ORF">NYZ99_15960</name>
</gene>
<dbReference type="InterPro" id="IPR050776">
    <property type="entry name" value="Ank_Repeat/CDKN_Inhibitor"/>
</dbReference>
<protein>
    <submittedName>
        <fullName evidence="4">Ankyrin repeat domain-containing protein</fullName>
    </submittedName>
</protein>
<dbReference type="Gene3D" id="1.25.40.20">
    <property type="entry name" value="Ankyrin repeat-containing domain"/>
    <property type="match status" value="1"/>
</dbReference>
<dbReference type="Proteomes" id="UP001059209">
    <property type="component" value="Chromosome"/>
</dbReference>
<reference evidence="4" key="1">
    <citation type="submission" date="2022-09" db="EMBL/GenBank/DDBJ databases">
        <title>Maribacter litopenaei sp. nov., isolated from the intestinal tract of the Pacific White Shrimp, Litopenaeus vannamei.</title>
        <authorList>
            <person name="Kim S.Y."/>
            <person name="Hwang C.Y."/>
        </authorList>
    </citation>
    <scope>NUCLEOTIDE SEQUENCE</scope>
    <source>
        <strain evidence="4">HL-LV01</strain>
    </source>
</reference>
<dbReference type="PANTHER" id="PTHR24201">
    <property type="entry name" value="ANK_REP_REGION DOMAIN-CONTAINING PROTEIN"/>
    <property type="match status" value="1"/>
</dbReference>
<dbReference type="EMBL" id="CP104205">
    <property type="protein sequence ID" value="UWX54404.1"/>
    <property type="molecule type" value="Genomic_DNA"/>
</dbReference>
<evidence type="ECO:0000256" key="3">
    <source>
        <dbReference type="PROSITE-ProRule" id="PRU00023"/>
    </source>
</evidence>
<dbReference type="Pfam" id="PF00023">
    <property type="entry name" value="Ank"/>
    <property type="match status" value="1"/>
</dbReference>
<dbReference type="SUPFAM" id="SSF48403">
    <property type="entry name" value="Ankyrin repeat"/>
    <property type="match status" value="1"/>
</dbReference>
<keyword evidence="1" id="KW-0677">Repeat</keyword>
<dbReference type="PROSITE" id="PS50297">
    <property type="entry name" value="ANK_REP_REGION"/>
    <property type="match status" value="3"/>
</dbReference>
<dbReference type="InterPro" id="IPR002110">
    <property type="entry name" value="Ankyrin_rpt"/>
</dbReference>
<dbReference type="InterPro" id="IPR036770">
    <property type="entry name" value="Ankyrin_rpt-contain_sf"/>
</dbReference>
<keyword evidence="5" id="KW-1185">Reference proteome</keyword>
<dbReference type="PROSITE" id="PS50088">
    <property type="entry name" value="ANK_REPEAT"/>
    <property type="match status" value="3"/>
</dbReference>
<keyword evidence="2 3" id="KW-0040">ANK repeat</keyword>
<feature type="repeat" description="ANK" evidence="3">
    <location>
        <begin position="128"/>
        <end position="160"/>
    </location>
</feature>
<evidence type="ECO:0000313" key="4">
    <source>
        <dbReference type="EMBL" id="UWX54404.1"/>
    </source>
</evidence>
<evidence type="ECO:0000256" key="1">
    <source>
        <dbReference type="ARBA" id="ARBA00022737"/>
    </source>
</evidence>
<evidence type="ECO:0000256" key="2">
    <source>
        <dbReference type="ARBA" id="ARBA00023043"/>
    </source>
</evidence>
<dbReference type="Pfam" id="PF12796">
    <property type="entry name" value="Ank_2"/>
    <property type="match status" value="1"/>
</dbReference>
<dbReference type="SMART" id="SM00248">
    <property type="entry name" value="ANK"/>
    <property type="match status" value="3"/>
</dbReference>
<name>A0ABY5Y819_9FLAO</name>
<organism evidence="4 5">
    <name type="scientific">Maribacter litopenaei</name>
    <dbReference type="NCBI Taxonomy" id="2976127"/>
    <lineage>
        <taxon>Bacteria</taxon>
        <taxon>Pseudomonadati</taxon>
        <taxon>Bacteroidota</taxon>
        <taxon>Flavobacteriia</taxon>
        <taxon>Flavobacteriales</taxon>
        <taxon>Flavobacteriaceae</taxon>
        <taxon>Maribacter</taxon>
    </lineage>
</organism>
<feature type="repeat" description="ANK" evidence="3">
    <location>
        <begin position="93"/>
        <end position="125"/>
    </location>
</feature>